<organism evidence="10 11">
    <name type="scientific">Chlorella ohadii</name>
    <dbReference type="NCBI Taxonomy" id="2649997"/>
    <lineage>
        <taxon>Eukaryota</taxon>
        <taxon>Viridiplantae</taxon>
        <taxon>Chlorophyta</taxon>
        <taxon>core chlorophytes</taxon>
        <taxon>Trebouxiophyceae</taxon>
        <taxon>Chlorellales</taxon>
        <taxon>Chlorellaceae</taxon>
        <taxon>Chlorella clade</taxon>
        <taxon>Chlorella</taxon>
    </lineage>
</organism>
<dbReference type="Proteomes" id="UP001205105">
    <property type="component" value="Unassembled WGS sequence"/>
</dbReference>
<dbReference type="PIRSF" id="PIRSF031066">
    <property type="entry name" value="Splicing_factor_SPF45"/>
    <property type="match status" value="1"/>
</dbReference>
<proteinExistence type="predicted"/>
<dbReference type="InterPro" id="IPR000467">
    <property type="entry name" value="G_patch_dom"/>
</dbReference>
<gene>
    <name evidence="10" type="ORF">COHA_004550</name>
</gene>
<dbReference type="FunFam" id="3.30.70.330:FF:000079">
    <property type="entry name" value="Putative splicing factor 45"/>
    <property type="match status" value="1"/>
</dbReference>
<dbReference type="SUPFAM" id="SSF54928">
    <property type="entry name" value="RNA-binding domain, RBD"/>
    <property type="match status" value="1"/>
</dbReference>
<evidence type="ECO:0000313" key="10">
    <source>
        <dbReference type="EMBL" id="KAI7841683.1"/>
    </source>
</evidence>
<keyword evidence="3 6" id="KW-0694">RNA-binding</keyword>
<evidence type="ECO:0000256" key="2">
    <source>
        <dbReference type="ARBA" id="ARBA00022664"/>
    </source>
</evidence>
<evidence type="ECO:0000256" key="5">
    <source>
        <dbReference type="ARBA" id="ARBA00023242"/>
    </source>
</evidence>
<sequence length="368" mass="39481">MGLYDALPSAKDEQRGEGEALAKKEGWVGTGLFAPANLAAKRAAAMAPPSVLRTGSAAGRGRGREGPPPVAMGRGGSGGRGGAKGSGDTLLAAAAGQDGPITVTATAVPAVAGMSLGENIEDEYDPAKPNDYDAVRRAREQQRREAEQEAERQERLREERERQEARRAEEEERMRCVVYRCCLLVAATLTAAAASAAAHKLLEKMGWKEGEGLGRNRQGMATPLMMQKTDVRTGVIVNAAPSTAGAADQPAKRQRTATFNRPPTRVVLLTNMVGPGEVDGQLDGEVGEECSKYGTVTNVLIFEATEPGFPADQAVRIFVQFERVEEATKALVDLQGRFFGGREVEAGFFEEERFEAKDLAPRPEEVRR</sequence>
<feature type="domain" description="G-patch" evidence="9">
    <location>
        <begin position="194"/>
        <end position="240"/>
    </location>
</feature>
<dbReference type="InterPro" id="IPR003954">
    <property type="entry name" value="RRM_euk-type"/>
</dbReference>
<evidence type="ECO:0000313" key="11">
    <source>
        <dbReference type="Proteomes" id="UP001205105"/>
    </source>
</evidence>
<keyword evidence="2 6" id="KW-0507">mRNA processing</keyword>
<dbReference type="PANTHER" id="PTHR13288">
    <property type="entry name" value="SPLICING FACTOR 45 SPF45"/>
    <property type="match status" value="1"/>
</dbReference>
<reference evidence="10" key="1">
    <citation type="submission" date="2020-11" db="EMBL/GenBank/DDBJ databases">
        <title>Chlorella ohadii genome sequencing and assembly.</title>
        <authorList>
            <person name="Murik O."/>
            <person name="Treves H."/>
            <person name="Kedem I."/>
            <person name="Shotland Y."/>
            <person name="Kaplan A."/>
        </authorList>
    </citation>
    <scope>NUCLEOTIDE SEQUENCE</scope>
    <source>
        <strain evidence="10">1</strain>
    </source>
</reference>
<dbReference type="GO" id="GO:0009507">
    <property type="term" value="C:chloroplast"/>
    <property type="evidence" value="ECO:0007669"/>
    <property type="project" value="UniProtKB-UniRule"/>
</dbReference>
<keyword evidence="5" id="KW-0539">Nucleus</keyword>
<comment type="subcellular location">
    <subcellularLocation>
        <location evidence="1">Nucleus</location>
    </subcellularLocation>
</comment>
<dbReference type="SMART" id="SM00361">
    <property type="entry name" value="RRM_1"/>
    <property type="match status" value="1"/>
</dbReference>
<comment type="caution">
    <text evidence="10">The sequence shown here is derived from an EMBL/GenBank/DDBJ whole genome shotgun (WGS) entry which is preliminary data.</text>
</comment>
<dbReference type="GO" id="GO:0043484">
    <property type="term" value="P:regulation of RNA splicing"/>
    <property type="evidence" value="ECO:0007669"/>
    <property type="project" value="UniProtKB-UniRule"/>
</dbReference>
<dbReference type="Gene3D" id="3.30.70.330">
    <property type="match status" value="1"/>
</dbReference>
<dbReference type="InterPro" id="IPR000504">
    <property type="entry name" value="RRM_dom"/>
</dbReference>
<name>A0AAD5H5J0_9CHLO</name>
<evidence type="ECO:0000256" key="4">
    <source>
        <dbReference type="ARBA" id="ARBA00023187"/>
    </source>
</evidence>
<dbReference type="CDD" id="cd12647">
    <property type="entry name" value="RRM_UHM_SPF45"/>
    <property type="match status" value="1"/>
</dbReference>
<dbReference type="InterPro" id="IPR035979">
    <property type="entry name" value="RBD_domain_sf"/>
</dbReference>
<dbReference type="Pfam" id="PF01585">
    <property type="entry name" value="G-patch"/>
    <property type="match status" value="1"/>
</dbReference>
<keyword evidence="4 6" id="KW-0508">mRNA splicing</keyword>
<dbReference type="InterPro" id="IPR040052">
    <property type="entry name" value="RBM17"/>
</dbReference>
<evidence type="ECO:0000256" key="1">
    <source>
        <dbReference type="ARBA" id="ARBA00004123"/>
    </source>
</evidence>
<feature type="region of interest" description="Disordered" evidence="7">
    <location>
        <begin position="43"/>
        <end position="90"/>
    </location>
</feature>
<dbReference type="InterPro" id="IPR012677">
    <property type="entry name" value="Nucleotide-bd_a/b_plait_sf"/>
</dbReference>
<feature type="compositionally biased region" description="Gly residues" evidence="7">
    <location>
        <begin position="73"/>
        <end position="85"/>
    </location>
</feature>
<evidence type="ECO:0000259" key="9">
    <source>
        <dbReference type="PROSITE" id="PS50174"/>
    </source>
</evidence>
<evidence type="ECO:0000259" key="8">
    <source>
        <dbReference type="PROSITE" id="PS50102"/>
    </source>
</evidence>
<dbReference type="AlphaFoldDB" id="A0AAD5H5J0"/>
<dbReference type="PROSITE" id="PS50102">
    <property type="entry name" value="RRM"/>
    <property type="match status" value="1"/>
</dbReference>
<feature type="region of interest" description="Disordered" evidence="7">
    <location>
        <begin position="1"/>
        <end position="22"/>
    </location>
</feature>
<dbReference type="PROSITE" id="PS50174">
    <property type="entry name" value="G_PATCH"/>
    <property type="match status" value="1"/>
</dbReference>
<evidence type="ECO:0000256" key="7">
    <source>
        <dbReference type="SAM" id="MobiDB-lite"/>
    </source>
</evidence>
<dbReference type="GO" id="GO:0045292">
    <property type="term" value="P:mRNA cis splicing, via spliceosome"/>
    <property type="evidence" value="ECO:0007669"/>
    <property type="project" value="UniProtKB-UniRule"/>
</dbReference>
<dbReference type="InterPro" id="IPR034653">
    <property type="entry name" value="SPF45_RRM"/>
</dbReference>
<dbReference type="Pfam" id="PF00076">
    <property type="entry name" value="RRM_1"/>
    <property type="match status" value="1"/>
</dbReference>
<keyword evidence="11" id="KW-1185">Reference proteome</keyword>
<evidence type="ECO:0000256" key="6">
    <source>
        <dbReference type="PIRNR" id="PIRNR031066"/>
    </source>
</evidence>
<protein>
    <recommendedName>
        <fullName evidence="12">G-patch domain-containing protein</fullName>
    </recommendedName>
</protein>
<feature type="region of interest" description="Disordered" evidence="7">
    <location>
        <begin position="136"/>
        <end position="170"/>
    </location>
</feature>
<evidence type="ECO:0008006" key="12">
    <source>
        <dbReference type="Google" id="ProtNLM"/>
    </source>
</evidence>
<feature type="compositionally biased region" description="Basic and acidic residues" evidence="7">
    <location>
        <begin position="10"/>
        <end position="22"/>
    </location>
</feature>
<dbReference type="PANTHER" id="PTHR13288:SF8">
    <property type="entry name" value="SPLICING FACTOR 45"/>
    <property type="match status" value="1"/>
</dbReference>
<dbReference type="EMBL" id="JADXDR010000060">
    <property type="protein sequence ID" value="KAI7841683.1"/>
    <property type="molecule type" value="Genomic_DNA"/>
</dbReference>
<dbReference type="SMART" id="SM00443">
    <property type="entry name" value="G_patch"/>
    <property type="match status" value="1"/>
</dbReference>
<feature type="compositionally biased region" description="Low complexity" evidence="7">
    <location>
        <begin position="43"/>
        <end position="59"/>
    </location>
</feature>
<accession>A0AAD5H5J0</accession>
<evidence type="ECO:0000256" key="3">
    <source>
        <dbReference type="ARBA" id="ARBA00022884"/>
    </source>
</evidence>
<dbReference type="GO" id="GO:0003723">
    <property type="term" value="F:RNA binding"/>
    <property type="evidence" value="ECO:0007669"/>
    <property type="project" value="UniProtKB-UniRule"/>
</dbReference>
<dbReference type="GO" id="GO:0071011">
    <property type="term" value="C:precatalytic spliceosome"/>
    <property type="evidence" value="ECO:0007669"/>
    <property type="project" value="TreeGrafter"/>
</dbReference>
<feature type="domain" description="RRM" evidence="8">
    <location>
        <begin position="265"/>
        <end position="351"/>
    </location>
</feature>